<feature type="transmembrane region" description="Helical" evidence="9">
    <location>
        <begin position="176"/>
        <end position="195"/>
    </location>
</feature>
<keyword evidence="12" id="KW-1185">Reference proteome</keyword>
<dbReference type="Proteomes" id="UP001519296">
    <property type="component" value="Unassembled WGS sequence"/>
</dbReference>
<feature type="transmembrane region" description="Helical" evidence="9">
    <location>
        <begin position="104"/>
        <end position="129"/>
    </location>
</feature>
<dbReference type="InterPro" id="IPR047817">
    <property type="entry name" value="ABC2_TM_bact-type"/>
</dbReference>
<reference evidence="11 12" key="1">
    <citation type="submission" date="2018-02" db="EMBL/GenBank/DDBJ databases">
        <title>Draft genome sequence of Streptococcus oricebi CCUG 70868T type strain.</title>
        <authorList>
            <person name="Mendez V."/>
            <person name="Salva-Serra F."/>
            <person name="Jaen-Luchoro D."/>
            <person name="Gonzales-Siles L."/>
            <person name="Karlsson R."/>
            <person name="Engstrom-Jakobsson H."/>
            <person name="Busquets A."/>
            <person name="Gomila M."/>
            <person name="Pineiro-Iglesias B."/>
            <person name="Bennasar-Figueras A."/>
            <person name="Seeger M."/>
            <person name="Moore E."/>
        </authorList>
    </citation>
    <scope>NUCLEOTIDE SEQUENCE [LARGE SCALE GENOMIC DNA]</scope>
    <source>
        <strain evidence="11 12">CCUG 70868</strain>
    </source>
</reference>
<feature type="domain" description="ABC transmembrane type-2" evidence="10">
    <location>
        <begin position="30"/>
        <end position="260"/>
    </location>
</feature>
<feature type="transmembrane region" description="Helical" evidence="9">
    <location>
        <begin position="141"/>
        <end position="164"/>
    </location>
</feature>
<keyword evidence="4 9" id="KW-1003">Cell membrane</keyword>
<evidence type="ECO:0000313" key="12">
    <source>
        <dbReference type="Proteomes" id="UP001519296"/>
    </source>
</evidence>
<comment type="caution">
    <text evidence="11">The sequence shown here is derived from an EMBL/GenBank/DDBJ whole genome shotgun (WGS) entry which is preliminary data.</text>
</comment>
<keyword evidence="5" id="KW-0997">Cell inner membrane</keyword>
<evidence type="ECO:0000256" key="6">
    <source>
        <dbReference type="ARBA" id="ARBA00022692"/>
    </source>
</evidence>
<evidence type="ECO:0000256" key="8">
    <source>
        <dbReference type="ARBA" id="ARBA00023136"/>
    </source>
</evidence>
<evidence type="ECO:0000256" key="9">
    <source>
        <dbReference type="RuleBase" id="RU361157"/>
    </source>
</evidence>
<dbReference type="PANTHER" id="PTHR30413">
    <property type="entry name" value="INNER MEMBRANE TRANSPORT PERMEASE"/>
    <property type="match status" value="1"/>
</dbReference>
<dbReference type="InterPro" id="IPR013525">
    <property type="entry name" value="ABC2_TM"/>
</dbReference>
<evidence type="ECO:0000313" key="11">
    <source>
        <dbReference type="EMBL" id="MBP2622487.1"/>
    </source>
</evidence>
<sequence>MMDFFSQKNRILLKELIKTDFKLRYQGSVIGYLWSILKPLLLFTIMYIVFIRFLRIGGDVPHFAVALLLANVIWSFFSEATSMGMVSIVSRGDLLRKLNFSKHIIVISAVAGAMINFSINLVVVLIFAILNGVQLTWSALWIVPLFIELFLMAAGLAFILATLFVRFRDLSQIWEVFMQAGMYATPIIYPISFIAEKNPIAAKIVMMNPIAQIIQDMRYFLIDPANTTIWQMVNNKLIVLFPYLLPIIVFVVGYVVFNKNAKKFAEIL</sequence>
<proteinExistence type="inferred from homology"/>
<keyword evidence="7 9" id="KW-1133">Transmembrane helix</keyword>
<protein>
    <recommendedName>
        <fullName evidence="9">Transport permease protein</fullName>
    </recommendedName>
</protein>
<feature type="transmembrane region" description="Helical" evidence="9">
    <location>
        <begin position="32"/>
        <end position="54"/>
    </location>
</feature>
<comment type="subcellular location">
    <subcellularLocation>
        <location evidence="1">Cell inner membrane</location>
        <topology evidence="1">Multi-pass membrane protein</topology>
    </subcellularLocation>
    <subcellularLocation>
        <location evidence="9">Cell membrane</location>
        <topology evidence="9">Multi-pass membrane protein</topology>
    </subcellularLocation>
</comment>
<accession>A0ABS5B0X7</accession>
<evidence type="ECO:0000256" key="2">
    <source>
        <dbReference type="ARBA" id="ARBA00007783"/>
    </source>
</evidence>
<dbReference type="EMBL" id="PRDG01000001">
    <property type="protein sequence ID" value="MBP2622487.1"/>
    <property type="molecule type" value="Genomic_DNA"/>
</dbReference>
<evidence type="ECO:0000259" key="10">
    <source>
        <dbReference type="PROSITE" id="PS51012"/>
    </source>
</evidence>
<name>A0ABS5B0X7_9STRE</name>
<evidence type="ECO:0000256" key="5">
    <source>
        <dbReference type="ARBA" id="ARBA00022519"/>
    </source>
</evidence>
<feature type="transmembrane region" description="Helical" evidence="9">
    <location>
        <begin position="60"/>
        <end position="77"/>
    </location>
</feature>
<dbReference type="PANTHER" id="PTHR30413:SF8">
    <property type="entry name" value="TRANSPORT PERMEASE PROTEIN"/>
    <property type="match status" value="1"/>
</dbReference>
<feature type="transmembrane region" description="Helical" evidence="9">
    <location>
        <begin position="237"/>
        <end position="257"/>
    </location>
</feature>
<keyword evidence="8 9" id="KW-0472">Membrane</keyword>
<gene>
    <name evidence="11" type="ORF">C4K46_00885</name>
</gene>
<dbReference type="PROSITE" id="PS51012">
    <property type="entry name" value="ABC_TM2"/>
    <property type="match status" value="1"/>
</dbReference>
<organism evidence="11 12">
    <name type="scientific">Streptococcus oricebi</name>
    <dbReference type="NCBI Taxonomy" id="1547447"/>
    <lineage>
        <taxon>Bacteria</taxon>
        <taxon>Bacillati</taxon>
        <taxon>Bacillota</taxon>
        <taxon>Bacilli</taxon>
        <taxon>Lactobacillales</taxon>
        <taxon>Streptococcaceae</taxon>
        <taxon>Streptococcus</taxon>
    </lineage>
</organism>
<evidence type="ECO:0000256" key="7">
    <source>
        <dbReference type="ARBA" id="ARBA00022989"/>
    </source>
</evidence>
<dbReference type="Pfam" id="PF01061">
    <property type="entry name" value="ABC2_membrane"/>
    <property type="match status" value="1"/>
</dbReference>
<comment type="similarity">
    <text evidence="2 9">Belongs to the ABC-2 integral membrane protein family.</text>
</comment>
<keyword evidence="6 9" id="KW-0812">Transmembrane</keyword>
<evidence type="ECO:0000256" key="4">
    <source>
        <dbReference type="ARBA" id="ARBA00022475"/>
    </source>
</evidence>
<evidence type="ECO:0000256" key="1">
    <source>
        <dbReference type="ARBA" id="ARBA00004429"/>
    </source>
</evidence>
<evidence type="ECO:0000256" key="3">
    <source>
        <dbReference type="ARBA" id="ARBA00022448"/>
    </source>
</evidence>
<keyword evidence="3 9" id="KW-0813">Transport</keyword>